<dbReference type="FunFam" id="3.40.50.1000:FF:000168">
    <property type="entry name" value="D,D-heptose 1,7-bisphosphate phosphatase"/>
    <property type="match status" value="1"/>
</dbReference>
<gene>
    <name evidence="18" type="primary">gmhB</name>
    <name evidence="18" type="ORF">H4O21_22265</name>
</gene>
<dbReference type="GO" id="GO:0046872">
    <property type="term" value="F:metal ion binding"/>
    <property type="evidence" value="ECO:0007669"/>
    <property type="project" value="UniProtKB-KW"/>
</dbReference>
<feature type="binding site" evidence="17">
    <location>
        <position position="10"/>
    </location>
    <ligand>
        <name>Mg(2+)</name>
        <dbReference type="ChEBI" id="CHEBI:18420"/>
    </ligand>
</feature>
<feature type="active site" description="Nucleophile" evidence="15">
    <location>
        <position position="8"/>
    </location>
</feature>
<evidence type="ECO:0000256" key="2">
    <source>
        <dbReference type="ARBA" id="ARBA00001946"/>
    </source>
</evidence>
<dbReference type="CDD" id="cd07503">
    <property type="entry name" value="HAD_HisB-N"/>
    <property type="match status" value="1"/>
</dbReference>
<dbReference type="RefSeq" id="WP_182811395.1">
    <property type="nucleotide sequence ID" value="NZ_JACJFM010000051.1"/>
</dbReference>
<reference evidence="18 19" key="1">
    <citation type="submission" date="2020-08" db="EMBL/GenBank/DDBJ databases">
        <title>Oceanospirillum sp. nov. isolated from marine sediment.</title>
        <authorList>
            <person name="Ji X."/>
        </authorList>
    </citation>
    <scope>NUCLEOTIDE SEQUENCE [LARGE SCALE GENOMIC DNA]</scope>
    <source>
        <strain evidence="18 19">D5</strain>
    </source>
</reference>
<name>A0A839IWK3_9GAMM</name>
<feature type="binding site" evidence="17">
    <location>
        <position position="128"/>
    </location>
    <ligand>
        <name>Mg(2+)</name>
        <dbReference type="ChEBI" id="CHEBI:18420"/>
    </ligand>
</feature>
<evidence type="ECO:0000313" key="19">
    <source>
        <dbReference type="Proteomes" id="UP000565262"/>
    </source>
</evidence>
<feature type="site" description="Stabilizes the phosphoryl group" evidence="16">
    <location>
        <position position="51"/>
    </location>
</feature>
<proteinExistence type="inferred from homology"/>
<evidence type="ECO:0000313" key="18">
    <source>
        <dbReference type="EMBL" id="MBB1489338.1"/>
    </source>
</evidence>
<evidence type="ECO:0000256" key="14">
    <source>
        <dbReference type="PIRNR" id="PIRNR004682"/>
    </source>
</evidence>
<comment type="caution">
    <text evidence="18">The sequence shown here is derived from an EMBL/GenBank/DDBJ whole genome shotgun (WGS) entry which is preliminary data.</text>
</comment>
<dbReference type="GO" id="GO:0005975">
    <property type="term" value="P:carbohydrate metabolic process"/>
    <property type="evidence" value="ECO:0007669"/>
    <property type="project" value="InterPro"/>
</dbReference>
<keyword evidence="7 14" id="KW-0963">Cytoplasm</keyword>
<dbReference type="Gene3D" id="3.40.50.1000">
    <property type="entry name" value="HAD superfamily/HAD-like"/>
    <property type="match status" value="1"/>
</dbReference>
<dbReference type="NCBIfam" id="TIGR01656">
    <property type="entry name" value="Histidinol-ppas"/>
    <property type="match status" value="1"/>
</dbReference>
<evidence type="ECO:0000256" key="1">
    <source>
        <dbReference type="ARBA" id="ARBA00001226"/>
    </source>
</evidence>
<evidence type="ECO:0000256" key="6">
    <source>
        <dbReference type="ARBA" id="ARBA00011245"/>
    </source>
</evidence>
<feature type="binding site" evidence="17">
    <location>
        <position position="98"/>
    </location>
    <ligand>
        <name>Zn(2+)</name>
        <dbReference type="ChEBI" id="CHEBI:29105"/>
    </ligand>
</feature>
<feature type="binding site" evidence="17">
    <location>
        <position position="90"/>
    </location>
    <ligand>
        <name>Zn(2+)</name>
        <dbReference type="ChEBI" id="CHEBI:29105"/>
    </ligand>
</feature>
<dbReference type="GO" id="GO:0005737">
    <property type="term" value="C:cytoplasm"/>
    <property type="evidence" value="ECO:0007669"/>
    <property type="project" value="UniProtKB-SubCell"/>
</dbReference>
<dbReference type="InterPro" id="IPR036412">
    <property type="entry name" value="HAD-like_sf"/>
</dbReference>
<keyword evidence="12 14" id="KW-0119">Carbohydrate metabolism</keyword>
<evidence type="ECO:0000256" key="10">
    <source>
        <dbReference type="ARBA" id="ARBA00022833"/>
    </source>
</evidence>
<evidence type="ECO:0000256" key="15">
    <source>
        <dbReference type="PIRSR" id="PIRSR004682-1"/>
    </source>
</evidence>
<comment type="cofactor">
    <cofactor evidence="2 17">
        <name>Mg(2+)</name>
        <dbReference type="ChEBI" id="CHEBI:18420"/>
    </cofactor>
</comment>
<feature type="site" description="Stabilizes the phosphoryl group" evidence="16">
    <location>
        <position position="102"/>
    </location>
</feature>
<dbReference type="PIRSF" id="PIRSF004682">
    <property type="entry name" value="GmhB"/>
    <property type="match status" value="1"/>
</dbReference>
<protein>
    <recommendedName>
        <fullName evidence="14">D,D-heptose 1,7-bisphosphate phosphatase</fullName>
        <ecNumber evidence="14">3.1.3.-</ecNumber>
    </recommendedName>
</protein>
<feature type="binding site" evidence="17">
    <location>
        <position position="92"/>
    </location>
    <ligand>
        <name>Zn(2+)</name>
        <dbReference type="ChEBI" id="CHEBI:29105"/>
    </ligand>
</feature>
<feature type="binding site" evidence="17">
    <location>
        <position position="8"/>
    </location>
    <ligand>
        <name>Mg(2+)</name>
        <dbReference type="ChEBI" id="CHEBI:18420"/>
    </ligand>
</feature>
<evidence type="ECO:0000256" key="5">
    <source>
        <dbReference type="ARBA" id="ARBA00004708"/>
    </source>
</evidence>
<evidence type="ECO:0000256" key="17">
    <source>
        <dbReference type="PIRSR" id="PIRSR004682-4"/>
    </source>
</evidence>
<dbReference type="Pfam" id="PF13242">
    <property type="entry name" value="Hydrolase_like"/>
    <property type="match status" value="1"/>
</dbReference>
<dbReference type="InterPro" id="IPR004446">
    <property type="entry name" value="Heptose_bisP_phosphatase"/>
</dbReference>
<evidence type="ECO:0000256" key="9">
    <source>
        <dbReference type="ARBA" id="ARBA00022801"/>
    </source>
</evidence>
<dbReference type="InterPro" id="IPR023214">
    <property type="entry name" value="HAD_sf"/>
</dbReference>
<dbReference type="InterPro" id="IPR006549">
    <property type="entry name" value="HAD-SF_hydro_IIIA"/>
</dbReference>
<comment type="pathway">
    <text evidence="5">Nucleotide-sugar biosynthesis; ADP-L-glycero-beta-D-manno-heptose biosynthesis; ADP-L-glycero-beta-D-manno-heptose from D-glycero-beta-D-manno-heptose 7-phosphate: step 2/4.</text>
</comment>
<comment type="cofactor">
    <cofactor evidence="3 17">
        <name>Zn(2+)</name>
        <dbReference type="ChEBI" id="CHEBI:29105"/>
    </cofactor>
</comment>
<keyword evidence="8 17" id="KW-0479">Metal-binding</keyword>
<dbReference type="PANTHER" id="PTHR42891">
    <property type="entry name" value="D-GLYCERO-BETA-D-MANNO-HEPTOSE-1,7-BISPHOSPHATE 7-PHOSPHATASE"/>
    <property type="match status" value="1"/>
</dbReference>
<feature type="site" description="Contributes to substrate recognition" evidence="16">
    <location>
        <position position="101"/>
    </location>
</feature>
<accession>A0A839IWK3</accession>
<feature type="active site" description="Proton donor" evidence="15">
    <location>
        <position position="10"/>
    </location>
</feature>
<dbReference type="NCBIfam" id="TIGR01662">
    <property type="entry name" value="HAD-SF-IIIA"/>
    <property type="match status" value="1"/>
</dbReference>
<dbReference type="Proteomes" id="UP000565262">
    <property type="component" value="Unassembled WGS sequence"/>
</dbReference>
<keyword evidence="11 17" id="KW-0460">Magnesium</keyword>
<evidence type="ECO:0000256" key="4">
    <source>
        <dbReference type="ARBA" id="ARBA00004496"/>
    </source>
</evidence>
<comment type="catalytic activity">
    <reaction evidence="1">
        <text>D-glycero-beta-D-manno-heptose 1,7-bisphosphate + H2O = D-glycero-beta-D-manno-heptose 1-phosphate + phosphate</text>
        <dbReference type="Rhea" id="RHEA:28518"/>
        <dbReference type="ChEBI" id="CHEBI:15377"/>
        <dbReference type="ChEBI" id="CHEBI:43474"/>
        <dbReference type="ChEBI" id="CHEBI:60208"/>
        <dbReference type="ChEBI" id="CHEBI:61593"/>
        <dbReference type="EC" id="3.1.3.82"/>
    </reaction>
</comment>
<dbReference type="PANTHER" id="PTHR42891:SF1">
    <property type="entry name" value="D-GLYCERO-BETA-D-MANNO-HEPTOSE-1,7-BISPHOSPHATE 7-PHOSPHATASE"/>
    <property type="match status" value="1"/>
</dbReference>
<evidence type="ECO:0000256" key="11">
    <source>
        <dbReference type="ARBA" id="ARBA00022842"/>
    </source>
</evidence>
<evidence type="ECO:0000256" key="8">
    <source>
        <dbReference type="ARBA" id="ARBA00022723"/>
    </source>
</evidence>
<evidence type="ECO:0000256" key="13">
    <source>
        <dbReference type="ARBA" id="ARBA00061616"/>
    </source>
</evidence>
<keyword evidence="9 14" id="KW-0378">Hydrolase</keyword>
<feature type="binding site" evidence="17">
    <location>
        <position position="100"/>
    </location>
    <ligand>
        <name>Zn(2+)</name>
        <dbReference type="ChEBI" id="CHEBI:29105"/>
    </ligand>
</feature>
<dbReference type="EC" id="3.1.3.-" evidence="14"/>
<keyword evidence="19" id="KW-1185">Reference proteome</keyword>
<comment type="similarity">
    <text evidence="13 14">Belongs to the gmhB family.</text>
</comment>
<evidence type="ECO:0000256" key="7">
    <source>
        <dbReference type="ARBA" id="ARBA00022490"/>
    </source>
</evidence>
<dbReference type="InterPro" id="IPR006543">
    <property type="entry name" value="Histidinol-phos"/>
</dbReference>
<dbReference type="NCBIfam" id="NF006506">
    <property type="entry name" value="PRK08942.1"/>
    <property type="match status" value="1"/>
</dbReference>
<evidence type="ECO:0000256" key="16">
    <source>
        <dbReference type="PIRSR" id="PIRSR004682-3"/>
    </source>
</evidence>
<dbReference type="GO" id="GO:0034200">
    <property type="term" value="F:D-glycero-beta-D-manno-heptose 1,7-bisphosphate 7-phosphatase activity"/>
    <property type="evidence" value="ECO:0007669"/>
    <property type="project" value="UniProtKB-EC"/>
</dbReference>
<dbReference type="SUPFAM" id="SSF56784">
    <property type="entry name" value="HAD-like"/>
    <property type="match status" value="1"/>
</dbReference>
<comment type="subcellular location">
    <subcellularLocation>
        <location evidence="4 14">Cytoplasm</location>
    </subcellularLocation>
</comment>
<evidence type="ECO:0000256" key="3">
    <source>
        <dbReference type="ARBA" id="ARBA00001947"/>
    </source>
</evidence>
<sequence length="187" mass="20689">MNKLIILDRDGVINLDSDAFVKNAEEWIPINNSIKAIARLYKSGYQIAVATNQSGLGREYFSQQDLDDMHAKMVRLVEAEGGQFATIKYCPHKPDAGCDCRKPLPGLIDQIKQELQLDNLDGAYMVGDSLRDLQAGEARGCKAVLVRTGKGEKTLAANEGLDNALVFSELSEFTDWLLTQDAERRIA</sequence>
<comment type="subunit">
    <text evidence="6">Monomer.</text>
</comment>
<evidence type="ECO:0000256" key="12">
    <source>
        <dbReference type="ARBA" id="ARBA00023277"/>
    </source>
</evidence>
<dbReference type="EMBL" id="JACJFM010000051">
    <property type="protein sequence ID" value="MBB1489338.1"/>
    <property type="molecule type" value="Genomic_DNA"/>
</dbReference>
<organism evidence="18 19">
    <name type="scientific">Oceanospirillum sediminis</name>
    <dbReference type="NCBI Taxonomy" id="2760088"/>
    <lineage>
        <taxon>Bacteria</taxon>
        <taxon>Pseudomonadati</taxon>
        <taxon>Pseudomonadota</taxon>
        <taxon>Gammaproteobacteria</taxon>
        <taxon>Oceanospirillales</taxon>
        <taxon>Oceanospirillaceae</taxon>
        <taxon>Oceanospirillum</taxon>
    </lineage>
</organism>
<dbReference type="AlphaFoldDB" id="A0A839IWK3"/>
<keyword evidence="10 17" id="KW-0862">Zinc</keyword>